<keyword evidence="2" id="KW-1185">Reference proteome</keyword>
<name>A0A163A865_9FLAO</name>
<dbReference type="EMBL" id="LQRT01000013">
    <property type="protein sequence ID" value="KZS40335.1"/>
    <property type="molecule type" value="Genomic_DNA"/>
</dbReference>
<organism evidence="1 2">
    <name type="scientific">Aquimarina aggregata</name>
    <dbReference type="NCBI Taxonomy" id="1642818"/>
    <lineage>
        <taxon>Bacteria</taxon>
        <taxon>Pseudomonadati</taxon>
        <taxon>Bacteroidota</taxon>
        <taxon>Flavobacteriia</taxon>
        <taxon>Flavobacteriales</taxon>
        <taxon>Flavobacteriaceae</taxon>
        <taxon>Aquimarina</taxon>
    </lineage>
</organism>
<protein>
    <recommendedName>
        <fullName evidence="3">Carboxypeptidase-like regulatory domain-containing protein</fullName>
    </recommendedName>
</protein>
<evidence type="ECO:0000313" key="1">
    <source>
        <dbReference type="EMBL" id="KZS40335.1"/>
    </source>
</evidence>
<reference evidence="1 2" key="1">
    <citation type="submission" date="2016-01" db="EMBL/GenBank/DDBJ databases">
        <title>The draft genome sequence of Aquimarina sp. RZW4-3-2.</title>
        <authorList>
            <person name="Wang Y."/>
        </authorList>
    </citation>
    <scope>NUCLEOTIDE SEQUENCE [LARGE SCALE GENOMIC DNA]</scope>
    <source>
        <strain evidence="1 2">RZW4-3-2</strain>
    </source>
</reference>
<evidence type="ECO:0008006" key="3">
    <source>
        <dbReference type="Google" id="ProtNLM"/>
    </source>
</evidence>
<dbReference type="Gene3D" id="2.50.20.10">
    <property type="entry name" value="Lipoprotein localisation LolA/LolB/LppX"/>
    <property type="match status" value="1"/>
</dbReference>
<comment type="caution">
    <text evidence="1">The sequence shown here is derived from an EMBL/GenBank/DDBJ whole genome shotgun (WGS) entry which is preliminary data.</text>
</comment>
<dbReference type="RefSeq" id="WP_157766088.1">
    <property type="nucleotide sequence ID" value="NZ_LQRT01000013.1"/>
</dbReference>
<dbReference type="InterPro" id="IPR008969">
    <property type="entry name" value="CarboxyPept-like_regulatory"/>
</dbReference>
<sequence>MQSQLNTDFYFCRVVDQGSDMPVVYATVKLVGTNLGVIADDKGQFKLPFDLEVSEKISLSSIGYKTKEVFINQLKKGQINTIYIEPGIEKLETVTLVSNKNKSVKKFTAREIVNNAIDNISNNYPQNHFSYIAYYRDYQQPRDNSYKLIFNEDADIEYINLNEAIVEVFDAGFGTNYLTNEENQTLLYKYKQNTSFLRDSTLAIPYDNKTKKYLKNVIITPFGGNELNLLNITNAIRNHDQLAFSYVDKFDSDFVKNHLFKLVGVRNLNNVPIYEIEISTKVGATGGKHYAKGKIYISKENFAIFKMSYQSYEKEVKEPLYAVTVEYIPIGEKMYLNYITFNNKFEANSDHYFKVTDVVFNIENTSFDIFFNRELDQNSITSRNNNLKITYKEEKLAIKNILILEDHLRVIVDKKKLFSLPDFSLEKLPQYITIKVKTIKDLKGNTLHKVPKVSVNQYRELFVQEVFPEKKKNDNTASMNKFKPLSTSRINTFEGENVYWENTPLKKSKKN</sequence>
<proteinExistence type="predicted"/>
<evidence type="ECO:0000313" key="2">
    <source>
        <dbReference type="Proteomes" id="UP000076715"/>
    </source>
</evidence>
<dbReference type="Proteomes" id="UP000076715">
    <property type="component" value="Unassembled WGS sequence"/>
</dbReference>
<accession>A0A163A865</accession>
<dbReference type="OrthoDB" id="1201225at2"/>
<dbReference type="STRING" id="1642818.AWE51_05105"/>
<dbReference type="SUPFAM" id="SSF49464">
    <property type="entry name" value="Carboxypeptidase regulatory domain-like"/>
    <property type="match status" value="1"/>
</dbReference>
<gene>
    <name evidence="1" type="ORF">AWE51_05105</name>
</gene>
<dbReference type="AlphaFoldDB" id="A0A163A865"/>
<dbReference type="Pfam" id="PF13715">
    <property type="entry name" value="CarbopepD_reg_2"/>
    <property type="match status" value="1"/>
</dbReference>